<organism evidence="13 14">
    <name type="scientific">Terasakiispira papahanaumokuakeensis</name>
    <dbReference type="NCBI Taxonomy" id="197479"/>
    <lineage>
        <taxon>Bacteria</taxon>
        <taxon>Pseudomonadati</taxon>
        <taxon>Pseudomonadota</taxon>
        <taxon>Gammaproteobacteria</taxon>
        <taxon>Oceanospirillales</taxon>
        <taxon>Terasakiispira</taxon>
    </lineage>
</organism>
<dbReference type="RefSeq" id="WP_068998897.1">
    <property type="nucleotide sequence ID" value="NZ_MDTQ01000001.1"/>
</dbReference>
<evidence type="ECO:0000313" key="13">
    <source>
        <dbReference type="EMBL" id="ODC04085.1"/>
    </source>
</evidence>
<evidence type="ECO:0000256" key="4">
    <source>
        <dbReference type="ARBA" id="ARBA00022475"/>
    </source>
</evidence>
<evidence type="ECO:0000256" key="2">
    <source>
        <dbReference type="ARBA" id="ARBA00009477"/>
    </source>
</evidence>
<evidence type="ECO:0000256" key="10">
    <source>
        <dbReference type="SAM" id="Phobius"/>
    </source>
</evidence>
<comment type="caution">
    <text evidence="13">The sequence shown here is derived from an EMBL/GenBank/DDBJ whole genome shotgun (WGS) entry which is preliminary data.</text>
</comment>
<dbReference type="GO" id="GO:1990961">
    <property type="term" value="P:xenobiotic detoxification by transmembrane export across the plasma membrane"/>
    <property type="evidence" value="ECO:0007669"/>
    <property type="project" value="UniProtKB-ARBA"/>
</dbReference>
<dbReference type="Pfam" id="PF25885">
    <property type="entry name" value="HH_EMRA"/>
    <property type="match status" value="1"/>
</dbReference>
<feature type="domain" description="Multidrug export protein EmrA/FarA alpha-helical hairpin" evidence="11">
    <location>
        <begin position="95"/>
        <end position="214"/>
    </location>
</feature>
<dbReference type="PANTHER" id="PTHR30386:SF19">
    <property type="entry name" value="MULTIDRUG EXPORT PROTEIN EMRA-RELATED"/>
    <property type="match status" value="1"/>
</dbReference>
<dbReference type="EMBL" id="MDTQ01000001">
    <property type="protein sequence ID" value="ODC04085.1"/>
    <property type="molecule type" value="Genomic_DNA"/>
</dbReference>
<evidence type="ECO:0000256" key="1">
    <source>
        <dbReference type="ARBA" id="ARBA00004383"/>
    </source>
</evidence>
<evidence type="ECO:0000256" key="5">
    <source>
        <dbReference type="ARBA" id="ARBA00022519"/>
    </source>
</evidence>
<comment type="similarity">
    <text evidence="2">Belongs to the membrane fusion protein (MFP) (TC 8.A.1) family.</text>
</comment>
<dbReference type="Gene3D" id="1.10.287.470">
    <property type="entry name" value="Helix hairpin bin"/>
    <property type="match status" value="1"/>
</dbReference>
<evidence type="ECO:0000256" key="6">
    <source>
        <dbReference type="ARBA" id="ARBA00022692"/>
    </source>
</evidence>
<keyword evidence="6 10" id="KW-0812">Transmembrane</keyword>
<name>A0A1E2VBN9_9GAMM</name>
<evidence type="ECO:0000259" key="12">
    <source>
        <dbReference type="Pfam" id="PF25963"/>
    </source>
</evidence>
<sequence>MSQENTTEAAPSSQPRKRKHWLLGLVLMTLIILGSGYAYHEFYGQYYESTEDAYVQGNLVSIAPRVNGTVTQVYAESGDYVKQGQPLVTLDPSETRIALDRAEANLGNVIRQTRGLYNDVDNYQAQVQVKEVNYQQAQADYERRRKLAEKGAIAEEEVTHYRDALNAARNELMSTRQALKAKRALTDHVDIAQHPAIKEAIAQLQNAYLNNQYTQIKAPVSGYVAKRSVQLGQQVSTGSDLMVVVPLHQVWIDANFKESQLTQMRIGQPVDITTDLYGDDVHFEGHISSLGIGTGSAFALLPPQNATGNWIKIVQRLPVRIELNTDKLEKYPLRIGLSSTVTVHMAQEGLLLPEQATTTARLTTDIYQNQLQDAHALVAHILSANGIDADKALAMSAAEAEHE</sequence>
<protein>
    <submittedName>
        <fullName evidence="13">Hemolysin D</fullName>
    </submittedName>
</protein>
<dbReference type="PANTHER" id="PTHR30386">
    <property type="entry name" value="MEMBRANE FUSION SUBUNIT OF EMRAB-TOLC MULTIDRUG EFFLUX PUMP"/>
    <property type="match status" value="1"/>
</dbReference>
<evidence type="ECO:0000259" key="11">
    <source>
        <dbReference type="Pfam" id="PF25885"/>
    </source>
</evidence>
<dbReference type="Pfam" id="PF25963">
    <property type="entry name" value="Beta-barrel_AAEA"/>
    <property type="match status" value="1"/>
</dbReference>
<dbReference type="GO" id="GO:0015721">
    <property type="term" value="P:bile acid and bile salt transport"/>
    <property type="evidence" value="ECO:0007669"/>
    <property type="project" value="UniProtKB-ARBA"/>
</dbReference>
<keyword evidence="5" id="KW-0997">Cell inner membrane</keyword>
<dbReference type="Gene3D" id="2.40.30.170">
    <property type="match status" value="1"/>
</dbReference>
<keyword evidence="7 10" id="KW-1133">Transmembrane helix</keyword>
<evidence type="ECO:0000256" key="9">
    <source>
        <dbReference type="SAM" id="Coils"/>
    </source>
</evidence>
<dbReference type="FunFam" id="2.40.30.170:FF:000003">
    <property type="entry name" value="Multidrug resistance protein A"/>
    <property type="match status" value="1"/>
</dbReference>
<dbReference type="Proteomes" id="UP000094291">
    <property type="component" value="Unassembled WGS sequence"/>
</dbReference>
<dbReference type="OrthoDB" id="9800613at2"/>
<dbReference type="STRING" id="197479.BFW38_11635"/>
<dbReference type="InterPro" id="IPR058634">
    <property type="entry name" value="AaeA-lik-b-barrel"/>
</dbReference>
<feature type="transmembrane region" description="Helical" evidence="10">
    <location>
        <begin position="21"/>
        <end position="39"/>
    </location>
</feature>
<dbReference type="SUPFAM" id="SSF111369">
    <property type="entry name" value="HlyD-like secretion proteins"/>
    <property type="match status" value="2"/>
</dbReference>
<evidence type="ECO:0000256" key="3">
    <source>
        <dbReference type="ARBA" id="ARBA00022448"/>
    </source>
</evidence>
<reference evidence="13 14" key="1">
    <citation type="submission" date="2016-08" db="EMBL/GenBank/DDBJ databases">
        <authorList>
            <person name="Seilhamer J.J."/>
        </authorList>
    </citation>
    <scope>NUCLEOTIDE SEQUENCE [LARGE SCALE GENOMIC DNA]</scope>
    <source>
        <strain evidence="13 14">PH27A</strain>
    </source>
</reference>
<accession>A0A1E2VBN9</accession>
<keyword evidence="14" id="KW-1185">Reference proteome</keyword>
<gene>
    <name evidence="13" type="ORF">BFW38_11635</name>
</gene>
<evidence type="ECO:0000313" key="14">
    <source>
        <dbReference type="Proteomes" id="UP000094291"/>
    </source>
</evidence>
<feature type="coiled-coil region" evidence="9">
    <location>
        <begin position="120"/>
        <end position="185"/>
    </location>
</feature>
<feature type="domain" description="p-hydroxybenzoic acid efflux pump subunit AaeA-like beta-barrel" evidence="12">
    <location>
        <begin position="251"/>
        <end position="344"/>
    </location>
</feature>
<dbReference type="InterPro" id="IPR058633">
    <property type="entry name" value="EmrA/FarA_HH"/>
</dbReference>
<keyword evidence="9" id="KW-0175">Coiled coil</keyword>
<proteinExistence type="inferred from homology"/>
<keyword evidence="4" id="KW-1003">Cell membrane</keyword>
<keyword evidence="8 10" id="KW-0472">Membrane</keyword>
<dbReference type="GO" id="GO:0046677">
    <property type="term" value="P:response to antibiotic"/>
    <property type="evidence" value="ECO:0007669"/>
    <property type="project" value="UniProtKB-ARBA"/>
</dbReference>
<evidence type="ECO:0000256" key="7">
    <source>
        <dbReference type="ARBA" id="ARBA00022989"/>
    </source>
</evidence>
<dbReference type="InterPro" id="IPR050739">
    <property type="entry name" value="MFP"/>
</dbReference>
<evidence type="ECO:0000256" key="8">
    <source>
        <dbReference type="ARBA" id="ARBA00023136"/>
    </source>
</evidence>
<dbReference type="GO" id="GO:0005886">
    <property type="term" value="C:plasma membrane"/>
    <property type="evidence" value="ECO:0007669"/>
    <property type="project" value="UniProtKB-SubCell"/>
</dbReference>
<keyword evidence="3" id="KW-0813">Transport</keyword>
<dbReference type="Gene3D" id="2.40.50.100">
    <property type="match status" value="1"/>
</dbReference>
<dbReference type="AlphaFoldDB" id="A0A1E2VBN9"/>
<comment type="subcellular location">
    <subcellularLocation>
        <location evidence="1">Cell inner membrane</location>
        <topology evidence="1">Single-pass membrane protein</topology>
        <orientation evidence="1">Periplasmic side</orientation>
    </subcellularLocation>
</comment>